<comment type="cofactor">
    <cofactor evidence="1">
        <name>FAD</name>
        <dbReference type="ChEBI" id="CHEBI:57692"/>
    </cofactor>
</comment>
<dbReference type="PANTHER" id="PTHR43557">
    <property type="entry name" value="APOPTOSIS-INDUCING FACTOR 1"/>
    <property type="match status" value="1"/>
</dbReference>
<dbReference type="InterPro" id="IPR016156">
    <property type="entry name" value="FAD/NAD-linked_Rdtase_dimer_sf"/>
</dbReference>
<dbReference type="PRINTS" id="PR00368">
    <property type="entry name" value="FADPNR"/>
</dbReference>
<organism evidence="7 8">
    <name type="scientific">Sandaracinobacter neustonicus</name>
    <dbReference type="NCBI Taxonomy" id="1715348"/>
    <lineage>
        <taxon>Bacteria</taxon>
        <taxon>Pseudomonadati</taxon>
        <taxon>Pseudomonadota</taxon>
        <taxon>Alphaproteobacteria</taxon>
        <taxon>Sphingomonadales</taxon>
        <taxon>Sphingosinicellaceae</taxon>
        <taxon>Sandaracinobacter</taxon>
    </lineage>
</organism>
<accession>A0A501XLS4</accession>
<dbReference type="Gene3D" id="3.30.390.30">
    <property type="match status" value="1"/>
</dbReference>
<dbReference type="InterPro" id="IPR050446">
    <property type="entry name" value="FAD-oxidoreductase/Apoptosis"/>
</dbReference>
<dbReference type="EMBL" id="VFSU01000023">
    <property type="protein sequence ID" value="TPE61379.1"/>
    <property type="molecule type" value="Genomic_DNA"/>
</dbReference>
<dbReference type="PRINTS" id="PR00411">
    <property type="entry name" value="PNDRDTASEI"/>
</dbReference>
<feature type="domain" description="FAD/NAD(P)-binding" evidence="5">
    <location>
        <begin position="6"/>
        <end position="295"/>
    </location>
</feature>
<proteinExistence type="predicted"/>
<dbReference type="RefSeq" id="WP_140927997.1">
    <property type="nucleotide sequence ID" value="NZ_VFSU01000023.1"/>
</dbReference>
<evidence type="ECO:0000256" key="2">
    <source>
        <dbReference type="ARBA" id="ARBA00022630"/>
    </source>
</evidence>
<keyword evidence="4" id="KW-0560">Oxidoreductase</keyword>
<comment type="caution">
    <text evidence="7">The sequence shown here is derived from an EMBL/GenBank/DDBJ whole genome shotgun (WGS) entry which is preliminary data.</text>
</comment>
<keyword evidence="8" id="KW-1185">Reference proteome</keyword>
<dbReference type="GO" id="GO:0016651">
    <property type="term" value="F:oxidoreductase activity, acting on NAD(P)H"/>
    <property type="evidence" value="ECO:0007669"/>
    <property type="project" value="TreeGrafter"/>
</dbReference>
<dbReference type="SUPFAM" id="SSF51905">
    <property type="entry name" value="FAD/NAD(P)-binding domain"/>
    <property type="match status" value="1"/>
</dbReference>
<evidence type="ECO:0000256" key="1">
    <source>
        <dbReference type="ARBA" id="ARBA00001974"/>
    </source>
</evidence>
<evidence type="ECO:0000259" key="6">
    <source>
        <dbReference type="Pfam" id="PF14759"/>
    </source>
</evidence>
<gene>
    <name evidence="7" type="ORF">FJQ54_08515</name>
</gene>
<evidence type="ECO:0000256" key="3">
    <source>
        <dbReference type="ARBA" id="ARBA00022827"/>
    </source>
</evidence>
<protein>
    <submittedName>
        <fullName evidence="7">Oxidoreductase</fullName>
    </submittedName>
</protein>
<feature type="domain" description="Reductase C-terminal" evidence="6">
    <location>
        <begin position="316"/>
        <end position="399"/>
    </location>
</feature>
<sequence>MTHSTDILIVGAGQAGAQAAISLRQEGFTGHITMVGEEADLPYERPPLSKDYLSGERPADRLLLRPPAFWAERDVEILTSTTIVSVEAGMAIADDGRRFAFGTLIWAAGGHARKLSCAGAELGGVHMIRTRRDDDDLRADLHSAQRIVIIGGGYVGLETAAVLSKQGKDVTVVEAQPRLLARVAGPAVSDYYKAAHEAHGVTILLNTQVEGLEGAHRVSGVRLADGRLLPADLVIAGIGLVPSVAPLGLDAVTVDSHCRTSLPHIYAIGDCAAHPNRYARGSIRLESVQNAVDMAKAAAAHIVHGDSAKPYDACPWFWSNQYDLKLQTVGLSLGHDETVVRGDPAAGGWSLVYLRAGAVIALDCINAPRDYVQGKALVERGARISPAMLADTTTPLKQMEG</sequence>
<name>A0A501XLS4_9SPHN</name>
<dbReference type="Gene3D" id="3.50.50.60">
    <property type="entry name" value="FAD/NAD(P)-binding domain"/>
    <property type="match status" value="2"/>
</dbReference>
<evidence type="ECO:0000313" key="8">
    <source>
        <dbReference type="Proteomes" id="UP000319897"/>
    </source>
</evidence>
<dbReference type="SUPFAM" id="SSF55424">
    <property type="entry name" value="FAD/NAD-linked reductases, dimerisation (C-terminal) domain"/>
    <property type="match status" value="1"/>
</dbReference>
<dbReference type="Pfam" id="PF14759">
    <property type="entry name" value="Reductase_C"/>
    <property type="match status" value="1"/>
</dbReference>
<dbReference type="Proteomes" id="UP000319897">
    <property type="component" value="Unassembled WGS sequence"/>
</dbReference>
<reference evidence="7 8" key="1">
    <citation type="submission" date="2019-06" db="EMBL/GenBank/DDBJ databases">
        <authorList>
            <person name="Lee I."/>
            <person name="Jang G.I."/>
            <person name="Hwang C.Y."/>
        </authorList>
    </citation>
    <scope>NUCLEOTIDE SEQUENCE [LARGE SCALE GENOMIC DNA]</scope>
    <source>
        <strain evidence="7 8">PAMC 28131</strain>
    </source>
</reference>
<dbReference type="OrthoDB" id="7809559at2"/>
<keyword evidence="3" id="KW-0274">FAD</keyword>
<evidence type="ECO:0000313" key="7">
    <source>
        <dbReference type="EMBL" id="TPE61379.1"/>
    </source>
</evidence>
<keyword evidence="2" id="KW-0285">Flavoprotein</keyword>
<dbReference type="PANTHER" id="PTHR43557:SF2">
    <property type="entry name" value="RIESKE DOMAIN-CONTAINING PROTEIN-RELATED"/>
    <property type="match status" value="1"/>
</dbReference>
<evidence type="ECO:0000256" key="4">
    <source>
        <dbReference type="ARBA" id="ARBA00023002"/>
    </source>
</evidence>
<dbReference type="InterPro" id="IPR036188">
    <property type="entry name" value="FAD/NAD-bd_sf"/>
</dbReference>
<dbReference type="InterPro" id="IPR028202">
    <property type="entry name" value="Reductase_C"/>
</dbReference>
<dbReference type="Pfam" id="PF07992">
    <property type="entry name" value="Pyr_redox_2"/>
    <property type="match status" value="1"/>
</dbReference>
<dbReference type="InterPro" id="IPR023753">
    <property type="entry name" value="FAD/NAD-binding_dom"/>
</dbReference>
<dbReference type="AlphaFoldDB" id="A0A501XLS4"/>
<evidence type="ECO:0000259" key="5">
    <source>
        <dbReference type="Pfam" id="PF07992"/>
    </source>
</evidence>
<dbReference type="GO" id="GO:0005737">
    <property type="term" value="C:cytoplasm"/>
    <property type="evidence" value="ECO:0007669"/>
    <property type="project" value="TreeGrafter"/>
</dbReference>